<dbReference type="Pfam" id="PF05345">
    <property type="entry name" value="He_PIG"/>
    <property type="match status" value="5"/>
</dbReference>
<organism evidence="6 7">
    <name type="scientific">Massilia frigida</name>
    <dbReference type="NCBI Taxonomy" id="2609281"/>
    <lineage>
        <taxon>Bacteria</taxon>
        <taxon>Pseudomonadati</taxon>
        <taxon>Pseudomonadota</taxon>
        <taxon>Betaproteobacteria</taxon>
        <taxon>Burkholderiales</taxon>
        <taxon>Oxalobacteraceae</taxon>
        <taxon>Telluria group</taxon>
        <taxon>Massilia</taxon>
    </lineage>
</organism>
<dbReference type="InterPro" id="IPR018511">
    <property type="entry name" value="Hemolysin-typ_Ca-bd_CS"/>
</dbReference>
<feature type="domain" description="Dystroglycan-type cadherin-like" evidence="5">
    <location>
        <begin position="1007"/>
        <end position="1104"/>
    </location>
</feature>
<reference evidence="6 7" key="1">
    <citation type="submission" date="2019-10" db="EMBL/GenBank/DDBJ databases">
        <title>Taxonomy of Antarctic Massilia spp.: description of Massilia rubra sp. nov., Massilia aquatica sp. nov., Massilia mucilaginosa sp. nov., Massilia frigida sp. nov. isolated from streams, lakes and regoliths.</title>
        <authorList>
            <person name="Holochova P."/>
            <person name="Sedlacek I."/>
            <person name="Kralova S."/>
            <person name="Maslanova I."/>
            <person name="Busse H.-J."/>
            <person name="Stankova E."/>
            <person name="Vrbovska V."/>
            <person name="Kovarovic V."/>
            <person name="Bartak M."/>
            <person name="Svec P."/>
            <person name="Pantucek R."/>
        </authorList>
    </citation>
    <scope>NUCLEOTIDE SEQUENCE [LARGE SCALE GENOMIC DNA]</scope>
    <source>
        <strain evidence="6 7">CCM 8695</strain>
    </source>
</reference>
<dbReference type="PANTHER" id="PTHR38340">
    <property type="entry name" value="S-LAYER PROTEIN"/>
    <property type="match status" value="1"/>
</dbReference>
<name>A0ABX0N807_9BURK</name>
<evidence type="ECO:0000259" key="5">
    <source>
        <dbReference type="SMART" id="SM00736"/>
    </source>
</evidence>
<feature type="domain" description="Dystroglycan-type cadherin-like" evidence="5">
    <location>
        <begin position="905"/>
        <end position="1005"/>
    </location>
</feature>
<dbReference type="InterPro" id="IPR006644">
    <property type="entry name" value="Cadg"/>
</dbReference>
<evidence type="ECO:0000256" key="3">
    <source>
        <dbReference type="ARBA" id="ARBA00022837"/>
    </source>
</evidence>
<feature type="region of interest" description="Disordered" evidence="4">
    <location>
        <begin position="235"/>
        <end position="254"/>
    </location>
</feature>
<dbReference type="SMART" id="SM00736">
    <property type="entry name" value="CADG"/>
    <property type="match status" value="5"/>
</dbReference>
<feature type="domain" description="Dystroglycan-type cadherin-like" evidence="5">
    <location>
        <begin position="807"/>
        <end position="904"/>
    </location>
</feature>
<dbReference type="EMBL" id="WHJG01000022">
    <property type="protein sequence ID" value="NHZ81453.1"/>
    <property type="molecule type" value="Genomic_DNA"/>
</dbReference>
<dbReference type="InterPro" id="IPR050557">
    <property type="entry name" value="RTX_toxin/Mannuronan_C5-epim"/>
</dbReference>
<feature type="domain" description="Dystroglycan-type cadherin-like" evidence="5">
    <location>
        <begin position="704"/>
        <end position="806"/>
    </location>
</feature>
<evidence type="ECO:0000256" key="2">
    <source>
        <dbReference type="ARBA" id="ARBA00022525"/>
    </source>
</evidence>
<keyword evidence="2" id="KW-0964">Secreted</keyword>
<dbReference type="InterPro" id="IPR013783">
    <property type="entry name" value="Ig-like_fold"/>
</dbReference>
<feature type="domain" description="Dystroglycan-type cadherin-like" evidence="5">
    <location>
        <begin position="1105"/>
        <end position="1200"/>
    </location>
</feature>
<dbReference type="PANTHER" id="PTHR38340:SF1">
    <property type="entry name" value="S-LAYER PROTEIN"/>
    <property type="match status" value="1"/>
</dbReference>
<keyword evidence="3" id="KW-0106">Calcium</keyword>
<dbReference type="SUPFAM" id="SSF51120">
    <property type="entry name" value="beta-Roll"/>
    <property type="match status" value="6"/>
</dbReference>
<gene>
    <name evidence="6" type="ORF">F2P44_19545</name>
</gene>
<protein>
    <recommendedName>
        <fullName evidence="5">Dystroglycan-type cadherin-like domain-containing protein</fullName>
    </recommendedName>
</protein>
<dbReference type="Pfam" id="PF00353">
    <property type="entry name" value="HemolysinCabind"/>
    <property type="match status" value="11"/>
</dbReference>
<dbReference type="Gene3D" id="2.150.10.10">
    <property type="entry name" value="Serralysin-like metalloprotease, C-terminal"/>
    <property type="match status" value="7"/>
</dbReference>
<dbReference type="PRINTS" id="PR00313">
    <property type="entry name" value="CABNDNGRPT"/>
</dbReference>
<comment type="caution">
    <text evidence="6">The sequence shown here is derived from an EMBL/GenBank/DDBJ whole genome shotgun (WGS) entry which is preliminary data.</text>
</comment>
<dbReference type="InterPro" id="IPR015919">
    <property type="entry name" value="Cadherin-like_sf"/>
</dbReference>
<dbReference type="InterPro" id="IPR010566">
    <property type="entry name" value="Haemolys_ca-bd"/>
</dbReference>
<evidence type="ECO:0000256" key="1">
    <source>
        <dbReference type="ARBA" id="ARBA00004613"/>
    </source>
</evidence>
<proteinExistence type="predicted"/>
<keyword evidence="7" id="KW-1185">Reference proteome</keyword>
<dbReference type="SUPFAM" id="SSF49313">
    <property type="entry name" value="Cadherin-like"/>
    <property type="match status" value="5"/>
</dbReference>
<dbReference type="Proteomes" id="UP000621455">
    <property type="component" value="Unassembled WGS sequence"/>
</dbReference>
<evidence type="ECO:0000313" key="7">
    <source>
        <dbReference type="Proteomes" id="UP000621455"/>
    </source>
</evidence>
<evidence type="ECO:0000313" key="6">
    <source>
        <dbReference type="EMBL" id="NHZ81453.1"/>
    </source>
</evidence>
<comment type="subcellular location">
    <subcellularLocation>
        <location evidence="1">Secreted</location>
    </subcellularLocation>
</comment>
<evidence type="ECO:0000256" key="4">
    <source>
        <dbReference type="SAM" id="MobiDB-lite"/>
    </source>
</evidence>
<dbReference type="InterPro" id="IPR001343">
    <property type="entry name" value="Hemolysn_Ca-bd"/>
</dbReference>
<dbReference type="InterPro" id="IPR011049">
    <property type="entry name" value="Serralysin-like_metalloprot_C"/>
</dbReference>
<sequence length="1640" mass="166497">MYYIIYRIKFMANSVVGDNGNNFLIGSPGDDVLDGKGGADMLRGINGNDTLIGGTGDDTIDSGVGSDTVVFNRGDGQDTVRTYFNLPGMHDRLVFGDGIAPADIYLQRLGTGLSVEIRGSMDRILVERFFDFPQSNGVPAQQGAIEQIAFADGMQWSRETILTRLALDSMPLTTLGELDDRFYASMNVDAGAGNDTVDGHAAYMAGGAGDDVLTNIGGPNGAALLGGSGNDRIQAGPSDDILDGGSGNDSLDGGAGNNTYLFSRGWGEDRLQVATPQSGEQARHNIVLADVLRGGVALVRSAQGTGDDLLITLRGGGDSLTVAGFFSNRGATTITFADGTLWSSEQIEQASIRSIMPEVVGSSARDTLYGSWESDMLSGGDGDDSLYGMDGHDVLIGGNGNDVLIGGPGDDTLIPGPGFDELIPGDGSNMILFGRDNGQTVMLPGLSVDTLNTVLMAADVRPADVSVSSSSPYLVLLRIAGSDATLQMNLLVQPVPSGPEEWRLMAQLQFADGTRWDSARLIEMSLTRTGDDGNNTLAGYAERNDRIDGKGGDDWIVGRSGDDLLAGGDGNDRLDGDDGNDTLDGGAGDDMLFGGDGNDLLRAGAGGNVMAGGAGEDTYVFALGDGMALLDEMSHNGGQGNVLQFGAGITAADLDFVAAGSEQHIFYGAAGLIRLANYGVGFNRIDFADGTSTTIDALNGHAPVLQTPLNDADVLTGNPFIMEIKPGIFTDADAGAGDVLTYRAERVGGGALPFWLHFDAANAIFVGMPLSTDVGSFEVIVTATDSTARSTTDTFRVTVGAANVAPTVVWSGNVTLREGEAFHQRLPDFKDANPGHVLNTALSSADGSALPTWMGFDVAQYGFWGSAGYDTAGTYGIRVTATYPGGLLAVSTFDVIVSDVNRAPMLAKTLPDAAASAGTAFALAIPAGSFTDPDQGDALALTATLAGGAALPSWLKFDAASATFSGTPGHADSGVLDIAVSATDKGAMAASDVLRLTVADVNVAPSVSAPGNGGSVAEGKAFSVSAPVFQDANPNDVLSIVVTRADGSALPAWMAYSPAKLTINGTAGYNDSGSYALKAVATDKGGLSASSLFSINVANTNRAPVLATPLPAKTLADGVAFSYSVPAGTFADPDAGDTGSYSASALPAWLSFNAQTRTFSGTPAPADAGSSSVIVRYTDACGLAATATLALTITPVPSVTLTGTAGDDILTGKTNNDTLFGLDGNDRLDGGHGADTMAGGNGNDSYVVGHAGDVVTEEAGAGTDSVTTGISYVLPANVENLTLTGAAVINGTGNALNNAIAGNAVANVLDGGAGADTLAGNGGNDTYYADHVGDMITEWAGNGFDQLFSSVTKTLGQNVEVLILTGTQAINGTGNQGNNLIKGNGADNTLNGTLGYDILLGGAGNDRLIDTSKESNLLHAGAGNDNLSGGGASELFIGATGNDNIEVGTGVDVLAFNKGDGQDRVLATGGNDDTLSLGHGIAYADLALEKVGAALVLTMGASDQITFANWYGSGGGSVKTLQVVSAGGADYVPGSASVINDNKVELFDFAGLVGKFDQARVADPSLTSWSMAASLAAFARGGSDTAAIGGDLAYHYALDGDLSAVGTNAGLAIIGSASFANGVQTLLAGSALADGSPLLY</sequence>
<accession>A0ABX0N807</accession>
<dbReference type="Gene3D" id="2.60.40.10">
    <property type="entry name" value="Immunoglobulins"/>
    <property type="match status" value="5"/>
</dbReference>
<dbReference type="Pfam" id="PF06594">
    <property type="entry name" value="HCBP_related"/>
    <property type="match status" value="2"/>
</dbReference>
<dbReference type="PROSITE" id="PS00330">
    <property type="entry name" value="HEMOLYSIN_CALCIUM"/>
    <property type="match status" value="6"/>
</dbReference>